<accession>A0ABQ8L8M5</accession>
<gene>
    <name evidence="2" type="ORF">H4Q32_031163</name>
</gene>
<dbReference type="GO" id="GO:0005524">
    <property type="term" value="F:ATP binding"/>
    <property type="evidence" value="ECO:0007669"/>
    <property type="project" value="UniProtKB-KW"/>
</dbReference>
<organism evidence="2 3">
    <name type="scientific">Labeo rohita</name>
    <name type="common">Indian major carp</name>
    <name type="synonym">Cyprinus rohita</name>
    <dbReference type="NCBI Taxonomy" id="84645"/>
    <lineage>
        <taxon>Eukaryota</taxon>
        <taxon>Metazoa</taxon>
        <taxon>Chordata</taxon>
        <taxon>Craniata</taxon>
        <taxon>Vertebrata</taxon>
        <taxon>Euteleostomi</taxon>
        <taxon>Actinopterygii</taxon>
        <taxon>Neopterygii</taxon>
        <taxon>Teleostei</taxon>
        <taxon>Ostariophysi</taxon>
        <taxon>Cypriniformes</taxon>
        <taxon>Cyprinidae</taxon>
        <taxon>Labeoninae</taxon>
        <taxon>Labeonini</taxon>
        <taxon>Labeo</taxon>
    </lineage>
</organism>
<proteinExistence type="predicted"/>
<evidence type="ECO:0000313" key="2">
    <source>
        <dbReference type="EMBL" id="KAI2647058.1"/>
    </source>
</evidence>
<dbReference type="EMBL" id="JACTAM010000626">
    <property type="protein sequence ID" value="KAI2647058.1"/>
    <property type="molecule type" value="Genomic_DNA"/>
</dbReference>
<evidence type="ECO:0000256" key="1">
    <source>
        <dbReference type="SAM" id="SignalP"/>
    </source>
</evidence>
<feature type="signal peptide" evidence="1">
    <location>
        <begin position="1"/>
        <end position="16"/>
    </location>
</feature>
<reference evidence="2 3" key="1">
    <citation type="submission" date="2022-01" db="EMBL/GenBank/DDBJ databases">
        <title>A high-quality chromosome-level genome assembly of rohu carp, Labeo rohita.</title>
        <authorList>
            <person name="Arick M.A. II"/>
            <person name="Hsu C.-Y."/>
            <person name="Magbanua Z."/>
            <person name="Pechanova O."/>
            <person name="Grover C."/>
            <person name="Miller E."/>
            <person name="Thrash A."/>
            <person name="Ezzel L."/>
            <person name="Alam S."/>
            <person name="Benzie J."/>
            <person name="Hamilton M."/>
            <person name="Karsi A."/>
            <person name="Lawrence M.L."/>
            <person name="Peterson D.G."/>
        </authorList>
    </citation>
    <scope>NUCLEOTIDE SEQUENCE [LARGE SCALE GENOMIC DNA]</scope>
    <source>
        <strain evidence="3">BAU-BD-2019</strain>
        <tissue evidence="2">Blood</tissue>
    </source>
</reference>
<name>A0ABQ8L8M5_LABRO</name>
<keyword evidence="2" id="KW-0067">ATP-binding</keyword>
<protein>
    <submittedName>
        <fullName evidence="2">Potassium-transporting ATPase ATP-binding subunit</fullName>
    </submittedName>
</protein>
<comment type="caution">
    <text evidence="2">The sequence shown here is derived from an EMBL/GenBank/DDBJ whole genome shotgun (WGS) entry which is preliminary data.</text>
</comment>
<keyword evidence="3" id="KW-1185">Reference proteome</keyword>
<sequence length="141" mass="16080">MVTALVFLSCIGMVQNGDYISFQILAEVERLLPVTQKHLQECLVSFAPCSRPPEPEPTTEFLEEVVEEQVDEEVVKRIKPACVPASSSTTWTNLEMSYVDLSRQLSRSYEQYVRRCKEISIGVTTFLAFRPKCSRLMPDNK</sequence>
<keyword evidence="1" id="KW-0732">Signal</keyword>
<feature type="chain" id="PRO_5046496901" evidence="1">
    <location>
        <begin position="17"/>
        <end position="141"/>
    </location>
</feature>
<dbReference type="Proteomes" id="UP000830375">
    <property type="component" value="Unassembled WGS sequence"/>
</dbReference>
<evidence type="ECO:0000313" key="3">
    <source>
        <dbReference type="Proteomes" id="UP000830375"/>
    </source>
</evidence>
<keyword evidence="2" id="KW-0547">Nucleotide-binding</keyword>